<keyword evidence="5" id="KW-1185">Reference proteome</keyword>
<feature type="domain" description="Alpha/beta hydrolase fold-3" evidence="3">
    <location>
        <begin position="169"/>
        <end position="382"/>
    </location>
</feature>
<dbReference type="HOGENOM" id="CLU_012494_7_0_1"/>
<proteinExistence type="predicted"/>
<protein>
    <recommendedName>
        <fullName evidence="3">Alpha/beta hydrolase fold-3 domain-containing protein</fullName>
    </recommendedName>
</protein>
<dbReference type="eggNOG" id="ENOG502SBSE">
    <property type="taxonomic scope" value="Eukaryota"/>
</dbReference>
<dbReference type="InterPro" id="IPR050300">
    <property type="entry name" value="GDXG_lipolytic_enzyme"/>
</dbReference>
<dbReference type="GO" id="GO:0016787">
    <property type="term" value="F:hydrolase activity"/>
    <property type="evidence" value="ECO:0007669"/>
    <property type="project" value="UniProtKB-KW"/>
</dbReference>
<feature type="transmembrane region" description="Helical" evidence="2">
    <location>
        <begin position="31"/>
        <end position="54"/>
    </location>
</feature>
<dbReference type="EnsemblProtists" id="Phyra74165">
    <property type="protein sequence ID" value="Phyra74165"/>
    <property type="gene ID" value="Phyra74165"/>
</dbReference>
<evidence type="ECO:0000256" key="1">
    <source>
        <dbReference type="ARBA" id="ARBA00022801"/>
    </source>
</evidence>
<evidence type="ECO:0000313" key="4">
    <source>
        <dbReference type="EnsemblProtists" id="Phyra74165"/>
    </source>
</evidence>
<feature type="transmembrane region" description="Helical" evidence="2">
    <location>
        <begin position="6"/>
        <end position="24"/>
    </location>
</feature>
<keyword evidence="1" id="KW-0378">Hydrolase</keyword>
<keyword evidence="2" id="KW-0472">Membrane</keyword>
<dbReference type="VEuPathDB" id="FungiDB:KRP23_5380"/>
<feature type="transmembrane region" description="Helical" evidence="2">
    <location>
        <begin position="60"/>
        <end position="81"/>
    </location>
</feature>
<organism evidence="4 5">
    <name type="scientific">Phytophthora ramorum</name>
    <name type="common">Sudden oak death agent</name>
    <dbReference type="NCBI Taxonomy" id="164328"/>
    <lineage>
        <taxon>Eukaryota</taxon>
        <taxon>Sar</taxon>
        <taxon>Stramenopiles</taxon>
        <taxon>Oomycota</taxon>
        <taxon>Peronosporomycetes</taxon>
        <taxon>Peronosporales</taxon>
        <taxon>Peronosporaceae</taxon>
        <taxon>Phytophthora</taxon>
    </lineage>
</organism>
<dbReference type="PANTHER" id="PTHR48081">
    <property type="entry name" value="AB HYDROLASE SUPERFAMILY PROTEIN C4A8.06C"/>
    <property type="match status" value="1"/>
</dbReference>
<evidence type="ECO:0000259" key="3">
    <source>
        <dbReference type="Pfam" id="PF07859"/>
    </source>
</evidence>
<dbReference type="VEuPathDB" id="FungiDB:KRP22_14489"/>
<dbReference type="Gene3D" id="3.40.50.1820">
    <property type="entry name" value="alpha/beta hydrolase"/>
    <property type="match status" value="1"/>
</dbReference>
<reference evidence="4" key="2">
    <citation type="submission" date="2015-06" db="UniProtKB">
        <authorList>
            <consortium name="EnsemblProtists"/>
        </authorList>
    </citation>
    <scope>IDENTIFICATION</scope>
    <source>
        <strain evidence="4">Pr102</strain>
    </source>
</reference>
<dbReference type="SUPFAM" id="SSF53474">
    <property type="entry name" value="alpha/beta-Hydrolases"/>
    <property type="match status" value="1"/>
</dbReference>
<dbReference type="Pfam" id="PF07859">
    <property type="entry name" value="Abhydrolase_3"/>
    <property type="match status" value="1"/>
</dbReference>
<dbReference type="AlphaFoldDB" id="H3GES2"/>
<dbReference type="InterPro" id="IPR013094">
    <property type="entry name" value="AB_hydrolase_3"/>
</dbReference>
<keyword evidence="2" id="KW-0812">Transmembrane</keyword>
<sequence>MGDAVVELGLHTAIIGVLLVHFNVLNLTIPILTVSLVIAYLVLFTGFCFVARSLTTSFVAVPYIAVKLQLKLVSLCFAYAARGFKPIFSEWTLAYELTILMMRYMSVVYGETIVNENTHLMREPFAMHGRMILKSSCRQHNTVPEKLVANGMEHMWMRDPEMKQHRVVVIHFHGGGFCIADPLQDVELANLEHTKLKQILKEKYECDVSVDVLLANYRKAPEFLYPTALNDCFDMYKYVLDHENVAPNHVIFSGDSAGGEMSIANCMRLRKENPELQPAAALCYSPVVDFSETDNDEKTPYCILAANFADNCLATYLRSVTDPKERHLVSPINHSLCNLPPIFLQWGDLERFYEQGLRFKAKAEAEGVRNMEFDILKNMVHDPVMFPTAVSPAAEKAITHACEFAAKHLVTVLRAGAGAEPEPEM</sequence>
<dbReference type="InParanoid" id="H3GES2"/>
<name>H3GES2_PHYRM</name>
<dbReference type="Proteomes" id="UP000005238">
    <property type="component" value="Unassembled WGS sequence"/>
</dbReference>
<evidence type="ECO:0000256" key="2">
    <source>
        <dbReference type="SAM" id="Phobius"/>
    </source>
</evidence>
<evidence type="ECO:0000313" key="5">
    <source>
        <dbReference type="Proteomes" id="UP000005238"/>
    </source>
</evidence>
<reference evidence="5" key="1">
    <citation type="journal article" date="2006" name="Science">
        <title>Phytophthora genome sequences uncover evolutionary origins and mechanisms of pathogenesis.</title>
        <authorList>
            <person name="Tyler B.M."/>
            <person name="Tripathy S."/>
            <person name="Zhang X."/>
            <person name="Dehal P."/>
            <person name="Jiang R.H."/>
            <person name="Aerts A."/>
            <person name="Arredondo F.D."/>
            <person name="Baxter L."/>
            <person name="Bensasson D."/>
            <person name="Beynon J.L."/>
            <person name="Chapman J."/>
            <person name="Damasceno C.M."/>
            <person name="Dorrance A.E."/>
            <person name="Dou D."/>
            <person name="Dickerman A.W."/>
            <person name="Dubchak I.L."/>
            <person name="Garbelotto M."/>
            <person name="Gijzen M."/>
            <person name="Gordon S.G."/>
            <person name="Govers F."/>
            <person name="Grunwald N.J."/>
            <person name="Huang W."/>
            <person name="Ivors K.L."/>
            <person name="Jones R.W."/>
            <person name="Kamoun S."/>
            <person name="Krampis K."/>
            <person name="Lamour K.H."/>
            <person name="Lee M.K."/>
            <person name="McDonald W.H."/>
            <person name="Medina M."/>
            <person name="Meijer H.J."/>
            <person name="Nordberg E.K."/>
            <person name="Maclean D.J."/>
            <person name="Ospina-Giraldo M.D."/>
            <person name="Morris P.F."/>
            <person name="Phuntumart V."/>
            <person name="Putnam N.H."/>
            <person name="Rash S."/>
            <person name="Rose J.K."/>
            <person name="Sakihama Y."/>
            <person name="Salamov A.A."/>
            <person name="Savidor A."/>
            <person name="Scheuring C.F."/>
            <person name="Smith B.M."/>
            <person name="Sobral B.W."/>
            <person name="Terry A."/>
            <person name="Torto-Alalibo T.A."/>
            <person name="Win J."/>
            <person name="Xu Z."/>
            <person name="Zhang H."/>
            <person name="Grigoriev I.V."/>
            <person name="Rokhsar D.S."/>
            <person name="Boore J.L."/>
        </authorList>
    </citation>
    <scope>NUCLEOTIDE SEQUENCE [LARGE SCALE GENOMIC DNA]</scope>
    <source>
        <strain evidence="5">Pr102</strain>
    </source>
</reference>
<accession>H3GES2</accession>
<dbReference type="EMBL" id="DS566003">
    <property type="status" value="NOT_ANNOTATED_CDS"/>
    <property type="molecule type" value="Genomic_DNA"/>
</dbReference>
<dbReference type="InterPro" id="IPR029058">
    <property type="entry name" value="AB_hydrolase_fold"/>
</dbReference>
<keyword evidence="2" id="KW-1133">Transmembrane helix</keyword>
<dbReference type="STRING" id="164328.H3GES2"/>
<dbReference type="PANTHER" id="PTHR48081:SF8">
    <property type="entry name" value="ALPHA_BETA HYDROLASE FOLD-3 DOMAIN-CONTAINING PROTEIN-RELATED"/>
    <property type="match status" value="1"/>
</dbReference>